<accession>A0A7S2KLS0</accession>
<dbReference type="EMBL" id="HBGW01049064">
    <property type="protein sequence ID" value="CAD9580696.1"/>
    <property type="molecule type" value="Transcribed_RNA"/>
</dbReference>
<gene>
    <name evidence="1" type="ORF">BRAN1462_LOCUS31226</name>
</gene>
<evidence type="ECO:0008006" key="2">
    <source>
        <dbReference type="Google" id="ProtNLM"/>
    </source>
</evidence>
<organism evidence="1">
    <name type="scientific">Zooxanthella nutricula</name>
    <dbReference type="NCBI Taxonomy" id="1333877"/>
    <lineage>
        <taxon>Eukaryota</taxon>
        <taxon>Sar</taxon>
        <taxon>Alveolata</taxon>
        <taxon>Dinophyceae</taxon>
        <taxon>Peridiniales</taxon>
        <taxon>Peridiniales incertae sedis</taxon>
        <taxon>Zooxanthella</taxon>
    </lineage>
</organism>
<dbReference type="PANTHER" id="PTHR36649">
    <property type="entry name" value="UBIQUITIN-LIKE DOMAIN-CONTAINING PROTEIN"/>
    <property type="match status" value="1"/>
</dbReference>
<proteinExistence type="predicted"/>
<protein>
    <recommendedName>
        <fullName evidence="2">PARP catalytic domain-containing protein</fullName>
    </recommendedName>
</protein>
<reference evidence="1" key="1">
    <citation type="submission" date="2021-01" db="EMBL/GenBank/DDBJ databases">
        <authorList>
            <person name="Corre E."/>
            <person name="Pelletier E."/>
            <person name="Niang G."/>
            <person name="Scheremetjew M."/>
            <person name="Finn R."/>
            <person name="Kale V."/>
            <person name="Holt S."/>
            <person name="Cochrane G."/>
            <person name="Meng A."/>
            <person name="Brown T."/>
            <person name="Cohen L."/>
        </authorList>
    </citation>
    <scope>NUCLEOTIDE SEQUENCE</scope>
    <source>
        <strain evidence="1">RCC3387</strain>
    </source>
</reference>
<dbReference type="Gene3D" id="3.90.228.10">
    <property type="match status" value="1"/>
</dbReference>
<evidence type="ECO:0000313" key="1">
    <source>
        <dbReference type="EMBL" id="CAD9580696.1"/>
    </source>
</evidence>
<name>A0A7S2KLS0_9DINO</name>
<dbReference type="AlphaFoldDB" id="A0A7S2KLS0"/>
<sequence>MTCMEPAGRDGKAKVVPLRRFEGGVQTHPPPGQPHPWFLKRVSTRDSSDWLNNEFFFRAFAAVMAESGHRVEAPVHEIFDFRWNQDFRGREASEPTVRGGVMYQEPVGWKKFAIRVMGCFEGGNAWLRLDGSPGEWAVAYHGTNVDAMPAILCGGGMRVGERQAYKDFRDQRTGEQIGTGIYCTPSIETAAEFSPTVEAGGRRMQFVIQCRVRPAAIKRIHEEVGRESGAYWLINNPSDIRPYGVLARESPL</sequence>
<dbReference type="PANTHER" id="PTHR36649:SF28">
    <property type="entry name" value="UBIQUITIN-LIKE DOMAIN-CONTAINING PROTEIN"/>
    <property type="match status" value="1"/>
</dbReference>